<evidence type="ECO:0000256" key="2">
    <source>
        <dbReference type="ARBA" id="ARBA00023134"/>
    </source>
</evidence>
<dbReference type="SMART" id="SM00173">
    <property type="entry name" value="RAS"/>
    <property type="match status" value="1"/>
</dbReference>
<dbReference type="AlphaFoldDB" id="W4HDD4"/>
<dbReference type="PROSITE" id="PS51421">
    <property type="entry name" value="RAS"/>
    <property type="match status" value="1"/>
</dbReference>
<accession>W4HDD4</accession>
<dbReference type="Pfam" id="PF00071">
    <property type="entry name" value="Ras"/>
    <property type="match status" value="1"/>
</dbReference>
<dbReference type="VEuPathDB" id="FungiDB:H257_00506"/>
<dbReference type="RefSeq" id="XP_009821533.1">
    <property type="nucleotide sequence ID" value="XM_009823231.1"/>
</dbReference>
<dbReference type="GeneID" id="20802502"/>
<dbReference type="SMART" id="SM00174">
    <property type="entry name" value="RHO"/>
    <property type="match status" value="1"/>
</dbReference>
<dbReference type="PROSITE" id="PS51419">
    <property type="entry name" value="RAB"/>
    <property type="match status" value="1"/>
</dbReference>
<feature type="region of interest" description="Disordered" evidence="3">
    <location>
        <begin position="226"/>
        <end position="247"/>
    </location>
</feature>
<evidence type="ECO:0000256" key="3">
    <source>
        <dbReference type="SAM" id="MobiDB-lite"/>
    </source>
</evidence>
<dbReference type="PANTHER" id="PTHR47977">
    <property type="entry name" value="RAS-RELATED PROTEIN RAB"/>
    <property type="match status" value="1"/>
</dbReference>
<organism evidence="4">
    <name type="scientific">Aphanomyces astaci</name>
    <name type="common">Crayfish plague agent</name>
    <dbReference type="NCBI Taxonomy" id="112090"/>
    <lineage>
        <taxon>Eukaryota</taxon>
        <taxon>Sar</taxon>
        <taxon>Stramenopiles</taxon>
        <taxon>Oomycota</taxon>
        <taxon>Saprolegniomycetes</taxon>
        <taxon>Saprolegniales</taxon>
        <taxon>Verrucalvaceae</taxon>
        <taxon>Aphanomyces</taxon>
    </lineage>
</organism>
<sequence>MAEAKDGSDNELEQLQFKVIILGDGAVGKTSIAMRHTEDSFSNVYKQTIGLDFYLKRLSLPGDVQVALQIWDIGGQSIGGKMLKNYIFGAHAVLLVYDITNYDSFQNLEDWLRLVQRTFGESKLPYIGLCGNKCKLIVLLYCCLYPISNDMSCQGDLNHLRTVKAAKHKQFADENDMKSYMLSAKTGDQVNSTFFQLAADLAGVIVTRPEVEVTSPAVKATIINHDQNDPDVKAPDMRKNSKGCSIQ</sequence>
<dbReference type="OrthoDB" id="10254700at2759"/>
<protein>
    <recommendedName>
        <fullName evidence="5">Ras-related protein Rab-28</fullName>
    </recommendedName>
</protein>
<feature type="compositionally biased region" description="Basic and acidic residues" evidence="3">
    <location>
        <begin position="226"/>
        <end position="239"/>
    </location>
</feature>
<dbReference type="STRING" id="112090.W4HDD4"/>
<gene>
    <name evidence="4" type="ORF">H257_00506</name>
</gene>
<evidence type="ECO:0000313" key="4">
    <source>
        <dbReference type="EMBL" id="ETV89133.1"/>
    </source>
</evidence>
<dbReference type="SUPFAM" id="SSF52540">
    <property type="entry name" value="P-loop containing nucleoside triphosphate hydrolases"/>
    <property type="match status" value="1"/>
</dbReference>
<dbReference type="NCBIfam" id="TIGR00231">
    <property type="entry name" value="small_GTP"/>
    <property type="match status" value="1"/>
</dbReference>
<evidence type="ECO:0000256" key="1">
    <source>
        <dbReference type="ARBA" id="ARBA00022741"/>
    </source>
</evidence>
<dbReference type="InterPro" id="IPR001806">
    <property type="entry name" value="Small_GTPase"/>
</dbReference>
<dbReference type="InterPro" id="IPR027417">
    <property type="entry name" value="P-loop_NTPase"/>
</dbReference>
<dbReference type="GO" id="GO:0005525">
    <property type="term" value="F:GTP binding"/>
    <property type="evidence" value="ECO:0007669"/>
    <property type="project" value="UniProtKB-KW"/>
</dbReference>
<keyword evidence="1" id="KW-0547">Nucleotide-binding</keyword>
<dbReference type="PRINTS" id="PR00449">
    <property type="entry name" value="RASTRNSFRMNG"/>
</dbReference>
<dbReference type="Gene3D" id="3.40.50.300">
    <property type="entry name" value="P-loop containing nucleotide triphosphate hydrolases"/>
    <property type="match status" value="1"/>
</dbReference>
<dbReference type="FunFam" id="3.40.50.300:FF:001447">
    <property type="entry name" value="Ras-related protein Rab-1B"/>
    <property type="match status" value="1"/>
</dbReference>
<dbReference type="SMART" id="SM00176">
    <property type="entry name" value="RAN"/>
    <property type="match status" value="1"/>
</dbReference>
<dbReference type="EMBL" id="KI913114">
    <property type="protein sequence ID" value="ETV89133.1"/>
    <property type="molecule type" value="Genomic_DNA"/>
</dbReference>
<dbReference type="InterPro" id="IPR050227">
    <property type="entry name" value="Rab"/>
</dbReference>
<dbReference type="SMART" id="SM00175">
    <property type="entry name" value="RAB"/>
    <property type="match status" value="1"/>
</dbReference>
<name>W4HDD4_APHAT</name>
<proteinExistence type="predicted"/>
<reference evidence="4" key="1">
    <citation type="submission" date="2013-12" db="EMBL/GenBank/DDBJ databases">
        <title>The Genome Sequence of Aphanomyces astaci APO3.</title>
        <authorList>
            <consortium name="The Broad Institute Genomics Platform"/>
            <person name="Russ C."/>
            <person name="Tyler B."/>
            <person name="van West P."/>
            <person name="Dieguez-Uribeondo J."/>
            <person name="Young S.K."/>
            <person name="Zeng Q."/>
            <person name="Gargeya S."/>
            <person name="Fitzgerald M."/>
            <person name="Abouelleil A."/>
            <person name="Alvarado L."/>
            <person name="Chapman S.B."/>
            <person name="Gainer-Dewar J."/>
            <person name="Goldberg J."/>
            <person name="Griggs A."/>
            <person name="Gujja S."/>
            <person name="Hansen M."/>
            <person name="Howarth C."/>
            <person name="Imamovic A."/>
            <person name="Ireland A."/>
            <person name="Larimer J."/>
            <person name="McCowan C."/>
            <person name="Murphy C."/>
            <person name="Pearson M."/>
            <person name="Poon T.W."/>
            <person name="Priest M."/>
            <person name="Roberts A."/>
            <person name="Saif S."/>
            <person name="Shea T."/>
            <person name="Sykes S."/>
            <person name="Wortman J."/>
            <person name="Nusbaum C."/>
            <person name="Birren B."/>
        </authorList>
    </citation>
    <scope>NUCLEOTIDE SEQUENCE [LARGE SCALE GENOMIC DNA]</scope>
    <source>
        <strain evidence="4">APO3</strain>
    </source>
</reference>
<evidence type="ECO:0008006" key="5">
    <source>
        <dbReference type="Google" id="ProtNLM"/>
    </source>
</evidence>
<dbReference type="InterPro" id="IPR005225">
    <property type="entry name" value="Small_GTP-bd"/>
</dbReference>
<keyword evidence="2" id="KW-0342">GTP-binding</keyword>
<dbReference type="GO" id="GO:0003924">
    <property type="term" value="F:GTPase activity"/>
    <property type="evidence" value="ECO:0007669"/>
    <property type="project" value="InterPro"/>
</dbReference>